<dbReference type="PANTHER" id="PTHR37315">
    <property type="entry name" value="UPF0311 PROTEIN BLR7842"/>
    <property type="match status" value="1"/>
</dbReference>
<dbReference type="InterPro" id="IPR020915">
    <property type="entry name" value="UPF0311"/>
</dbReference>
<evidence type="ECO:0000313" key="3">
    <source>
        <dbReference type="EMBL" id="PBD19835.1"/>
    </source>
</evidence>
<proteinExistence type="inferred from homology"/>
<evidence type="ECO:0000313" key="4">
    <source>
        <dbReference type="Proteomes" id="UP000217448"/>
    </source>
</evidence>
<protein>
    <recommendedName>
        <fullName evidence="1">UPF0311 protein CLG85_000245</fullName>
    </recommendedName>
</protein>
<evidence type="ECO:0000256" key="1">
    <source>
        <dbReference type="HAMAP-Rule" id="MF_00775"/>
    </source>
</evidence>
<accession>A0A2A3JXB3</accession>
<comment type="caution">
    <text evidence="3">The sequence shown here is derived from an EMBL/GenBank/DDBJ whole genome shotgun (WGS) entry which is preliminary data.</text>
</comment>
<dbReference type="HAMAP" id="MF_00775">
    <property type="entry name" value="UPF0311"/>
    <property type="match status" value="1"/>
</dbReference>
<sequence length="156" mass="16989">MPVPPLPPALEHVFTIEVAISPPLSNGAGENGERKHIPITGGTVSGPLLRGRVLPGGYDWLWQRPDGVAEVNAHYSLEAEDGTLIYVRNFGLRVALPETRAALRVGEPVDPGAYYFRAAPVFDAPDGRHQWLRETLFVSRVTPQPGGVTVDVFRCL</sequence>
<dbReference type="Pfam" id="PF11578">
    <property type="entry name" value="DUF3237"/>
    <property type="match status" value="1"/>
</dbReference>
<reference evidence="2" key="3">
    <citation type="submission" date="2024-05" db="EMBL/GenBank/DDBJ databases">
        <title>Yangia mangrovi SAOS 153D genome.</title>
        <authorList>
            <person name="Verma A."/>
            <person name="Pal Y."/>
            <person name="Sundharam S."/>
            <person name="Bisht B."/>
            <person name="Srinivasan K."/>
        </authorList>
    </citation>
    <scope>NUCLEOTIDE SEQUENCE</scope>
    <source>
        <strain evidence="2">SAOS 153D</strain>
    </source>
</reference>
<reference evidence="3" key="1">
    <citation type="submission" date="2017-09" db="EMBL/GenBank/DDBJ databases">
        <title>Yangia sp. SAOS 153D whole genome sequencing.</title>
        <authorList>
            <person name="Verma A."/>
            <person name="Krishnamurthi S."/>
        </authorList>
    </citation>
    <scope>NUCLEOTIDE SEQUENCE [LARGE SCALE GENOMIC DNA]</scope>
    <source>
        <strain evidence="3">SAOS 153D</strain>
    </source>
</reference>
<organism evidence="3">
    <name type="scientific">Alloyangia mangrovi</name>
    <dbReference type="NCBI Taxonomy" id="1779329"/>
    <lineage>
        <taxon>Bacteria</taxon>
        <taxon>Pseudomonadati</taxon>
        <taxon>Pseudomonadota</taxon>
        <taxon>Alphaproteobacteria</taxon>
        <taxon>Rhodobacterales</taxon>
        <taxon>Roseobacteraceae</taxon>
        <taxon>Alloyangia</taxon>
    </lineage>
</organism>
<dbReference type="OrthoDB" id="5294829at2"/>
<dbReference type="RefSeq" id="WP_095881690.1">
    <property type="nucleotide sequence ID" value="NZ_NTHN02000001.1"/>
</dbReference>
<dbReference type="Proteomes" id="UP000217448">
    <property type="component" value="Unassembled WGS sequence"/>
</dbReference>
<gene>
    <name evidence="2" type="ORF">CLG85_000245</name>
    <name evidence="3" type="ORF">CLG85_07405</name>
</gene>
<evidence type="ECO:0000313" key="2">
    <source>
        <dbReference type="EMBL" id="MCT4368857.1"/>
    </source>
</evidence>
<keyword evidence="4" id="KW-1185">Reference proteome</keyword>
<dbReference type="EMBL" id="NTHN02000001">
    <property type="protein sequence ID" value="MCT4368857.1"/>
    <property type="molecule type" value="Genomic_DNA"/>
</dbReference>
<comment type="similarity">
    <text evidence="1">Belongs to the UPF0311 family.</text>
</comment>
<name>A0A2A3JXB3_9RHOB</name>
<dbReference type="AlphaFoldDB" id="A0A2A3JXB3"/>
<dbReference type="EMBL" id="NTHN01000091">
    <property type="protein sequence ID" value="PBD19835.1"/>
    <property type="molecule type" value="Genomic_DNA"/>
</dbReference>
<dbReference type="Gene3D" id="2.40.160.20">
    <property type="match status" value="1"/>
</dbReference>
<reference evidence="4" key="2">
    <citation type="submission" date="2023-07" db="EMBL/GenBank/DDBJ databases">
        <title>Yangia mangrovi SAOS 153D genome.</title>
        <authorList>
            <person name="Verma A."/>
            <person name="Pal Y."/>
            <person name="Sundharam S."/>
            <person name="Bisht B."/>
            <person name="Srinivasan K."/>
        </authorList>
    </citation>
    <scope>NUCLEOTIDE SEQUENCE [LARGE SCALE GENOMIC DNA]</scope>
    <source>
        <strain evidence="4">SAOS 153D</strain>
    </source>
</reference>
<dbReference type="PANTHER" id="PTHR37315:SF1">
    <property type="entry name" value="UPF0311 PROTEIN BLR7842"/>
    <property type="match status" value="1"/>
</dbReference>